<feature type="chain" id="PRO_5008358726" evidence="1">
    <location>
        <begin position="25"/>
        <end position="244"/>
    </location>
</feature>
<dbReference type="InterPro" id="IPR007497">
    <property type="entry name" value="SIMPL/DUF541"/>
</dbReference>
<dbReference type="InterPro" id="IPR052022">
    <property type="entry name" value="26kDa_periplasmic_antigen"/>
</dbReference>
<dbReference type="Proteomes" id="UP000243558">
    <property type="component" value="Unassembled WGS sequence"/>
</dbReference>
<dbReference type="PANTHER" id="PTHR34387">
    <property type="entry name" value="SLR1258 PROTEIN"/>
    <property type="match status" value="1"/>
</dbReference>
<comment type="caution">
    <text evidence="2">The sequence shown here is derived from an EMBL/GenBank/DDBJ whole genome shotgun (WGS) entry which is preliminary data.</text>
</comment>
<dbReference type="AlphaFoldDB" id="A0A1A7NQ28"/>
<dbReference type="OrthoDB" id="7062395at2"/>
<keyword evidence="3" id="KW-1185">Reference proteome</keyword>
<dbReference type="EMBL" id="JTJM01000030">
    <property type="protein sequence ID" value="OBW91738.1"/>
    <property type="molecule type" value="Genomic_DNA"/>
</dbReference>
<dbReference type="Pfam" id="PF04402">
    <property type="entry name" value="SIMPL"/>
    <property type="match status" value="1"/>
</dbReference>
<protein>
    <submittedName>
        <fullName evidence="2">Periplasmic/secreted protein</fullName>
    </submittedName>
</protein>
<accession>A0A1A7NQ28</accession>
<proteinExistence type="predicted"/>
<feature type="signal peptide" evidence="1">
    <location>
        <begin position="1"/>
        <end position="24"/>
    </location>
</feature>
<dbReference type="Gene3D" id="3.30.70.2970">
    <property type="entry name" value="Protein of unknown function (DUF541), domain 2"/>
    <property type="match status" value="1"/>
</dbReference>
<gene>
    <name evidence="2" type="ORF">QV01_06665</name>
</gene>
<dbReference type="GO" id="GO:0006974">
    <property type="term" value="P:DNA damage response"/>
    <property type="evidence" value="ECO:0007669"/>
    <property type="project" value="TreeGrafter"/>
</dbReference>
<organism evidence="2 3">
    <name type="scientific">Gallibacterium genomosp. 3</name>
    <dbReference type="NCBI Taxonomy" id="505345"/>
    <lineage>
        <taxon>Bacteria</taxon>
        <taxon>Pseudomonadati</taxon>
        <taxon>Pseudomonadota</taxon>
        <taxon>Gammaproteobacteria</taxon>
        <taxon>Pasteurellales</taxon>
        <taxon>Pasteurellaceae</taxon>
        <taxon>Gallibacterium</taxon>
    </lineage>
</organism>
<keyword evidence="1" id="KW-0732">Signal</keyword>
<dbReference type="PANTHER" id="PTHR34387:SF1">
    <property type="entry name" value="PERIPLASMIC IMMUNOGENIC PROTEIN"/>
    <property type="match status" value="1"/>
</dbReference>
<evidence type="ECO:0000313" key="2">
    <source>
        <dbReference type="EMBL" id="OBW91738.1"/>
    </source>
</evidence>
<evidence type="ECO:0000313" key="3">
    <source>
        <dbReference type="Proteomes" id="UP000243558"/>
    </source>
</evidence>
<reference evidence="2 3" key="1">
    <citation type="submission" date="2014-11" db="EMBL/GenBank/DDBJ databases">
        <title>Pan-genome of Gallibacterium spp.</title>
        <authorList>
            <person name="Kudirkiene E."/>
            <person name="Bojesen A.M."/>
        </authorList>
    </citation>
    <scope>NUCLEOTIDE SEQUENCE [LARGE SCALE GENOMIC DNA]</scope>
    <source>
        <strain evidence="2 3">F151</strain>
    </source>
</reference>
<sequence>MNKRALLGRVCFVVGMFFIGQVQADNSVSTQLDNLSKVSYQVTTESVVKEDKVQVVLNTQIQTNKLTKKARQALEQRIDDLIPQLAKHYPALRVVGNQRNSYANYSNEGKVVGWTLEASLTLESGDFAEVAIFISELPNDFSVQNTNFFVSTEMRKQQEAEMVKTLLALAQQQAEVIKTELHRERYHIININLNNSGYMATRAMPMRLAKTAVAEQAANDGLSFTPGETRLMMSADVVISLSEK</sequence>
<evidence type="ECO:0000256" key="1">
    <source>
        <dbReference type="SAM" id="SignalP"/>
    </source>
</evidence>
<dbReference type="PATRIC" id="fig|505345.7.peg.1315"/>
<name>A0A1A7NQ28_9PAST</name>
<dbReference type="Gene3D" id="3.30.110.170">
    <property type="entry name" value="Protein of unknown function (DUF541), domain 1"/>
    <property type="match status" value="1"/>
</dbReference>